<dbReference type="Proteomes" id="UP000004478">
    <property type="component" value="Unassembled WGS sequence"/>
</dbReference>
<name>K1LA66_CECL9</name>
<organism evidence="1 2">
    <name type="scientific">Cecembia lonarensis (strain CCUG 58316 / KCTC 22772 / LW9)</name>
    <dbReference type="NCBI Taxonomy" id="1225176"/>
    <lineage>
        <taxon>Bacteria</taxon>
        <taxon>Pseudomonadati</taxon>
        <taxon>Bacteroidota</taxon>
        <taxon>Cytophagia</taxon>
        <taxon>Cytophagales</taxon>
        <taxon>Cyclobacteriaceae</taxon>
        <taxon>Cecembia</taxon>
    </lineage>
</organism>
<accession>K1LA66</accession>
<keyword evidence="2" id="KW-1185">Reference proteome</keyword>
<evidence type="ECO:0000313" key="2">
    <source>
        <dbReference type="Proteomes" id="UP000004478"/>
    </source>
</evidence>
<dbReference type="EMBL" id="AMGM01000176">
    <property type="protein sequence ID" value="EKB47253.1"/>
    <property type="molecule type" value="Genomic_DNA"/>
</dbReference>
<evidence type="ECO:0000313" key="1">
    <source>
        <dbReference type="EMBL" id="EKB47253.1"/>
    </source>
</evidence>
<sequence length="46" mass="5483">MMRLIFEQLIAVLITVGFVAGLAMTIDFIRYLYKQIQKLLRHDRDK</sequence>
<comment type="caution">
    <text evidence="1">The sequence shown here is derived from an EMBL/GenBank/DDBJ whole genome shotgun (WGS) entry which is preliminary data.</text>
</comment>
<gene>
    <name evidence="1" type="ORF">B879_04153</name>
</gene>
<reference evidence="1 2" key="1">
    <citation type="journal article" date="2012" name="J. Bacteriol.">
        <title>Draft Genome Sequence of Cecembia lonarensis Strain LW9T, Isolated from Lonar Lake, a Haloalkaline Lake in India.</title>
        <authorList>
            <person name="Shivaji S."/>
            <person name="Ara S."/>
            <person name="Singh A."/>
            <person name="Pinnaka A.K."/>
        </authorList>
    </citation>
    <scope>NUCLEOTIDE SEQUENCE [LARGE SCALE GENOMIC DNA]</scope>
    <source>
        <strain evidence="1 2">LW9</strain>
    </source>
</reference>
<proteinExistence type="predicted"/>
<protein>
    <submittedName>
        <fullName evidence="1">Uncharacterized protein</fullName>
    </submittedName>
</protein>
<dbReference type="AlphaFoldDB" id="K1LA66"/>